<evidence type="ECO:0000313" key="2">
    <source>
        <dbReference type="EMBL" id="SCG17402.1"/>
    </source>
</evidence>
<proteinExistence type="predicted"/>
<name>A0A1C5GCX0_MICEH</name>
<dbReference type="InterPro" id="IPR036291">
    <property type="entry name" value="NAD(P)-bd_dom_sf"/>
</dbReference>
<dbReference type="InterPro" id="IPR050177">
    <property type="entry name" value="Lipid_A_modif_metabolic_enz"/>
</dbReference>
<dbReference type="Pfam" id="PF01370">
    <property type="entry name" value="Epimerase"/>
    <property type="match status" value="1"/>
</dbReference>
<dbReference type="Proteomes" id="UP000198251">
    <property type="component" value="Chromosome I"/>
</dbReference>
<dbReference type="InterPro" id="IPR001509">
    <property type="entry name" value="Epimerase_deHydtase"/>
</dbReference>
<protein>
    <submittedName>
        <fullName evidence="2">Nucleoside-diphosphate-sugar epimerase</fullName>
    </submittedName>
</protein>
<dbReference type="GeneID" id="95803443"/>
<dbReference type="AlphaFoldDB" id="A0A1C5GCX0"/>
<accession>A0A1C5GCX0</accession>
<dbReference type="PANTHER" id="PTHR43245:SF13">
    <property type="entry name" value="UDP-D-APIOSE_UDP-D-XYLOSE SYNTHASE 2"/>
    <property type="match status" value="1"/>
</dbReference>
<dbReference type="SUPFAM" id="SSF51735">
    <property type="entry name" value="NAD(P)-binding Rossmann-fold domains"/>
    <property type="match status" value="1"/>
</dbReference>
<reference evidence="2 3" key="1">
    <citation type="submission" date="2016-06" db="EMBL/GenBank/DDBJ databases">
        <authorList>
            <person name="Kjaerup R.B."/>
            <person name="Dalgaard T.S."/>
            <person name="Juul-Madsen H.R."/>
        </authorList>
    </citation>
    <scope>NUCLEOTIDE SEQUENCE [LARGE SCALE GENOMIC DNA]</scope>
    <source>
        <strain evidence="2 3">DSM 43913</strain>
    </source>
</reference>
<feature type="domain" description="NAD-dependent epimerase/dehydratase" evidence="1">
    <location>
        <begin position="4"/>
        <end position="220"/>
    </location>
</feature>
<organism evidence="2 3">
    <name type="scientific">Micromonospora echinofusca</name>
    <dbReference type="NCBI Taxonomy" id="47858"/>
    <lineage>
        <taxon>Bacteria</taxon>
        <taxon>Bacillati</taxon>
        <taxon>Actinomycetota</taxon>
        <taxon>Actinomycetes</taxon>
        <taxon>Micromonosporales</taxon>
        <taxon>Micromonosporaceae</taxon>
        <taxon>Micromonospora</taxon>
    </lineage>
</organism>
<dbReference type="Gene3D" id="3.40.50.720">
    <property type="entry name" value="NAD(P)-binding Rossmann-like Domain"/>
    <property type="match status" value="1"/>
</dbReference>
<sequence length="303" mass="31536">MKRILVLGASGFLGTHVRRALEVDGDLVCPTRAECDLTRCDTEELRALLTSVRPDAVVTCAGAVSGTAADLVLANTVVAARLVEAVAVAAPMARLVRLGSAAEYGPTPFGASVSEDDPAEPVSDYGVSQAAATRLTELAARAGRVDAVVLRVFNPIGPGLPATTLLGRVAAQLGRPTPGAELRTGPLDAHRDFVDVRDVAAAVRAAVHAPALPVRLVNVGSGRAVGVRDAVRLLVETAGTTVRLTEDRTPPTRSAAVDWIRADIRRARSTLGWAPRHDLADSIRTVWHAAAAASEVRPFAPAG</sequence>
<dbReference type="PANTHER" id="PTHR43245">
    <property type="entry name" value="BIFUNCTIONAL POLYMYXIN RESISTANCE PROTEIN ARNA"/>
    <property type="match status" value="1"/>
</dbReference>
<dbReference type="RefSeq" id="WP_089001152.1">
    <property type="nucleotide sequence ID" value="NZ_JBFAAC010000008.1"/>
</dbReference>
<dbReference type="EMBL" id="LT607733">
    <property type="protein sequence ID" value="SCG17402.1"/>
    <property type="molecule type" value="Genomic_DNA"/>
</dbReference>
<dbReference type="Gene3D" id="3.90.25.10">
    <property type="entry name" value="UDP-galactose 4-epimerase, domain 1"/>
    <property type="match status" value="1"/>
</dbReference>
<evidence type="ECO:0000259" key="1">
    <source>
        <dbReference type="Pfam" id="PF01370"/>
    </source>
</evidence>
<keyword evidence="3" id="KW-1185">Reference proteome</keyword>
<gene>
    <name evidence="2" type="ORF">GA0070610_3713</name>
</gene>
<evidence type="ECO:0000313" key="3">
    <source>
        <dbReference type="Proteomes" id="UP000198251"/>
    </source>
</evidence>